<evidence type="ECO:0000256" key="1">
    <source>
        <dbReference type="SAM" id="Phobius"/>
    </source>
</evidence>
<keyword evidence="1" id="KW-0812">Transmembrane</keyword>
<dbReference type="OrthoDB" id="10343515at2759"/>
<evidence type="ECO:0000313" key="2">
    <source>
        <dbReference type="EMBL" id="KRX37835.1"/>
    </source>
</evidence>
<reference evidence="2 3" key="1">
    <citation type="submission" date="2015-01" db="EMBL/GenBank/DDBJ databases">
        <title>Evolution of Trichinella species and genotypes.</title>
        <authorList>
            <person name="Korhonen P.K."/>
            <person name="Edoardo P."/>
            <person name="Giuseppe L.R."/>
            <person name="Gasser R.B."/>
        </authorList>
    </citation>
    <scope>NUCLEOTIDE SEQUENCE [LARGE SCALE GENOMIC DNA]</scope>
    <source>
        <strain evidence="2">ISS417</strain>
    </source>
</reference>
<sequence>MLKETFCQIEMLAFFYSSWCTYSGNLLIFIITVAIENYKSESSLFNSFYGAFDFHMQTKEKKLFPTYTFVRLFNKNVSLTGKKLPVSRCVD</sequence>
<dbReference type="AlphaFoldDB" id="A0A0V0TFQ7"/>
<feature type="transmembrane region" description="Helical" evidence="1">
    <location>
        <begin position="12"/>
        <end position="35"/>
    </location>
</feature>
<dbReference type="EMBL" id="JYDJ01000292">
    <property type="protein sequence ID" value="KRX37835.1"/>
    <property type="molecule type" value="Genomic_DNA"/>
</dbReference>
<comment type="caution">
    <text evidence="2">The sequence shown here is derived from an EMBL/GenBank/DDBJ whole genome shotgun (WGS) entry which is preliminary data.</text>
</comment>
<accession>A0A0V0TFQ7</accession>
<gene>
    <name evidence="2" type="ORF">T05_10095</name>
</gene>
<keyword evidence="1" id="KW-0472">Membrane</keyword>
<keyword evidence="3" id="KW-1185">Reference proteome</keyword>
<protein>
    <submittedName>
        <fullName evidence="2">Uncharacterized protein</fullName>
    </submittedName>
</protein>
<evidence type="ECO:0000313" key="3">
    <source>
        <dbReference type="Proteomes" id="UP000055048"/>
    </source>
</evidence>
<dbReference type="Proteomes" id="UP000055048">
    <property type="component" value="Unassembled WGS sequence"/>
</dbReference>
<proteinExistence type="predicted"/>
<name>A0A0V0TFQ7_9BILA</name>
<keyword evidence="1" id="KW-1133">Transmembrane helix</keyword>
<organism evidence="2 3">
    <name type="scientific">Trichinella murrelli</name>
    <dbReference type="NCBI Taxonomy" id="144512"/>
    <lineage>
        <taxon>Eukaryota</taxon>
        <taxon>Metazoa</taxon>
        <taxon>Ecdysozoa</taxon>
        <taxon>Nematoda</taxon>
        <taxon>Enoplea</taxon>
        <taxon>Dorylaimia</taxon>
        <taxon>Trichinellida</taxon>
        <taxon>Trichinellidae</taxon>
        <taxon>Trichinella</taxon>
    </lineage>
</organism>